<evidence type="ECO:0000256" key="3">
    <source>
        <dbReference type="SAM" id="Phobius"/>
    </source>
</evidence>
<feature type="domain" description="Cytochrome c" evidence="4">
    <location>
        <begin position="34"/>
        <end position="162"/>
    </location>
</feature>
<organism evidence="5">
    <name type="scientific">marine sediment metagenome</name>
    <dbReference type="NCBI Taxonomy" id="412755"/>
    <lineage>
        <taxon>unclassified sequences</taxon>
        <taxon>metagenomes</taxon>
        <taxon>ecological metagenomes</taxon>
    </lineage>
</organism>
<evidence type="ECO:0000256" key="2">
    <source>
        <dbReference type="ARBA" id="ARBA00023004"/>
    </source>
</evidence>
<dbReference type="InterPro" id="IPR009056">
    <property type="entry name" value="Cyt_c-like_dom"/>
</dbReference>
<reference evidence="5" key="1">
    <citation type="journal article" date="2015" name="Nature">
        <title>Complex archaea that bridge the gap between prokaryotes and eukaryotes.</title>
        <authorList>
            <person name="Spang A."/>
            <person name="Saw J.H."/>
            <person name="Jorgensen S.L."/>
            <person name="Zaremba-Niedzwiedzka K."/>
            <person name="Martijn J."/>
            <person name="Lind A.E."/>
            <person name="van Eijk R."/>
            <person name="Schleper C."/>
            <person name="Guy L."/>
            <person name="Ettema T.J."/>
        </authorList>
    </citation>
    <scope>NUCLEOTIDE SEQUENCE</scope>
</reference>
<gene>
    <name evidence="5" type="ORF">LCGC14_2946310</name>
</gene>
<dbReference type="AlphaFoldDB" id="A0A0F8ZP92"/>
<name>A0A0F8ZP92_9ZZZZ</name>
<evidence type="ECO:0000313" key="5">
    <source>
        <dbReference type="EMBL" id="KKK68214.1"/>
    </source>
</evidence>
<dbReference type="GO" id="GO:0020037">
    <property type="term" value="F:heme binding"/>
    <property type="evidence" value="ECO:0007669"/>
    <property type="project" value="InterPro"/>
</dbReference>
<keyword evidence="3" id="KW-0812">Transmembrane</keyword>
<dbReference type="PROSITE" id="PS51007">
    <property type="entry name" value="CYTC"/>
    <property type="match status" value="1"/>
</dbReference>
<dbReference type="GO" id="GO:0046872">
    <property type="term" value="F:metal ion binding"/>
    <property type="evidence" value="ECO:0007669"/>
    <property type="project" value="UniProtKB-KW"/>
</dbReference>
<sequence length="291" mass="32608">MYKIGTKISISAFLFIVIIGIFFTAVFSPFSTEKPRKSAENTYNTNCGSCHLVPDPTKIPKSIWENSVLPEMAARMGYGNSTKSSYPSPEIPMIDSTEWNQIEHYILSLAPDSIPNVPSRKGRTEELSQFKSSLQTLGNPNIAGAITNIQYDTVSGYLFTANVYGQVREWRNRFSITKYFDSPVVSTILKKDTLYLTEIGIMKPSEDARGAIYAMHQGKVTSLFTKLHRPVYTEISDLNEDGKNEIIICEFGNYTGELSMLVKSFCVLEPLYHSLNSIICSIIADQPDSYL</sequence>
<evidence type="ECO:0000256" key="1">
    <source>
        <dbReference type="ARBA" id="ARBA00022723"/>
    </source>
</evidence>
<keyword evidence="2" id="KW-0408">Iron</keyword>
<dbReference type="EMBL" id="LAZR01059242">
    <property type="protein sequence ID" value="KKK68214.1"/>
    <property type="molecule type" value="Genomic_DNA"/>
</dbReference>
<keyword evidence="1" id="KW-0479">Metal-binding</keyword>
<keyword evidence="3" id="KW-1133">Transmembrane helix</keyword>
<comment type="caution">
    <text evidence="5">The sequence shown here is derived from an EMBL/GenBank/DDBJ whole genome shotgun (WGS) entry which is preliminary data.</text>
</comment>
<dbReference type="GO" id="GO:0009055">
    <property type="term" value="F:electron transfer activity"/>
    <property type="evidence" value="ECO:0007669"/>
    <property type="project" value="InterPro"/>
</dbReference>
<evidence type="ECO:0000259" key="4">
    <source>
        <dbReference type="PROSITE" id="PS51007"/>
    </source>
</evidence>
<accession>A0A0F8ZP92</accession>
<keyword evidence="3" id="KW-0472">Membrane</keyword>
<feature type="transmembrane region" description="Helical" evidence="3">
    <location>
        <begin position="12"/>
        <end position="30"/>
    </location>
</feature>
<proteinExistence type="predicted"/>
<protein>
    <recommendedName>
        <fullName evidence="4">Cytochrome c domain-containing protein</fullName>
    </recommendedName>
</protein>